<sequence length="261" mass="29431">MRFPSITLVVLAAIGFVDAQGSMSSWHPAGSGDSRGPCPMLNTLANHEYLPHNGRDFTLEQVKYALKTALNFTDEFGKFLNDFALTTNPDKNASTWGLDTLSNHNILEHDASLSRADNAFGNDSTSFNQTVFDRTRAFWTAPWINVQMAANARLARMLDSVKFNPQFALSELAGQFSAGEGAAYLMVFGDRENKTARRDQVEFLFENERLPTDLGWKTPTIEIGTDTLFEYSELIFNATNYQAEEMMTPWERRNIMVRKET</sequence>
<evidence type="ECO:0000256" key="5">
    <source>
        <dbReference type="ARBA" id="ARBA00023002"/>
    </source>
</evidence>
<accession>A0A364N383</accession>
<reference evidence="11" key="1">
    <citation type="submission" date="2018-05" db="EMBL/GenBank/DDBJ databases">
        <title>Draft genome sequence of Stemphylium lycopersici strain CIDEFI 213.</title>
        <authorList>
            <person name="Medina R."/>
            <person name="Franco M.E.E."/>
            <person name="Lucentini C.G."/>
            <person name="Saparrat M.C.N."/>
            <person name="Balatti P.A."/>
        </authorList>
    </citation>
    <scope>NUCLEOTIDE SEQUENCE [LARGE SCALE GENOMIC DNA]</scope>
    <source>
        <strain evidence="11">CIDEFI 213</strain>
    </source>
</reference>
<evidence type="ECO:0000256" key="2">
    <source>
        <dbReference type="ARBA" id="ARBA00022559"/>
    </source>
</evidence>
<keyword evidence="11" id="KW-1185">Reference proteome</keyword>
<evidence type="ECO:0000256" key="3">
    <source>
        <dbReference type="ARBA" id="ARBA00022617"/>
    </source>
</evidence>
<dbReference type="GO" id="GO:0140825">
    <property type="term" value="F:lactoperoxidase activity"/>
    <property type="evidence" value="ECO:0007669"/>
    <property type="project" value="UniProtKB-EC"/>
</dbReference>
<dbReference type="SUPFAM" id="SSF47571">
    <property type="entry name" value="Cloroperoxidase"/>
    <property type="match status" value="1"/>
</dbReference>
<keyword evidence="2 10" id="KW-0575">Peroxidase</keyword>
<keyword evidence="4" id="KW-0479">Metal-binding</keyword>
<dbReference type="InterPro" id="IPR000028">
    <property type="entry name" value="Chloroperoxidase"/>
</dbReference>
<evidence type="ECO:0000313" key="10">
    <source>
        <dbReference type="EMBL" id="RAR10297.1"/>
    </source>
</evidence>
<dbReference type="Gene3D" id="1.10.489.10">
    <property type="entry name" value="Chloroperoxidase-like"/>
    <property type="match status" value="1"/>
</dbReference>
<feature type="signal peptide" evidence="8">
    <location>
        <begin position="1"/>
        <end position="19"/>
    </location>
</feature>
<evidence type="ECO:0000313" key="11">
    <source>
        <dbReference type="Proteomes" id="UP000249619"/>
    </source>
</evidence>
<comment type="cofactor">
    <cofactor evidence="1">
        <name>heme b</name>
        <dbReference type="ChEBI" id="CHEBI:60344"/>
    </cofactor>
</comment>
<dbReference type="Proteomes" id="UP000249619">
    <property type="component" value="Unassembled WGS sequence"/>
</dbReference>
<name>A0A364N383_STELY</name>
<organism evidence="10 11">
    <name type="scientific">Stemphylium lycopersici</name>
    <name type="common">Tomato gray leaf spot disease fungus</name>
    <name type="synonym">Thyrospora lycopersici</name>
    <dbReference type="NCBI Taxonomy" id="183478"/>
    <lineage>
        <taxon>Eukaryota</taxon>
        <taxon>Fungi</taxon>
        <taxon>Dikarya</taxon>
        <taxon>Ascomycota</taxon>
        <taxon>Pezizomycotina</taxon>
        <taxon>Dothideomycetes</taxon>
        <taxon>Pleosporomycetidae</taxon>
        <taxon>Pleosporales</taxon>
        <taxon>Pleosporineae</taxon>
        <taxon>Pleosporaceae</taxon>
        <taxon>Stemphylium</taxon>
    </lineage>
</organism>
<keyword evidence="6" id="KW-0408">Iron</keyword>
<evidence type="ECO:0000256" key="4">
    <source>
        <dbReference type="ARBA" id="ARBA00022723"/>
    </source>
</evidence>
<evidence type="ECO:0000256" key="7">
    <source>
        <dbReference type="ARBA" id="ARBA00025795"/>
    </source>
</evidence>
<dbReference type="PROSITE" id="PS51405">
    <property type="entry name" value="HEME_HALOPEROXIDASE"/>
    <property type="match status" value="1"/>
</dbReference>
<dbReference type="Pfam" id="PF01328">
    <property type="entry name" value="Peroxidase_2"/>
    <property type="match status" value="1"/>
</dbReference>
<evidence type="ECO:0000259" key="9">
    <source>
        <dbReference type="PROSITE" id="PS51405"/>
    </source>
</evidence>
<keyword evidence="5 10" id="KW-0560">Oxidoreductase</keyword>
<dbReference type="PANTHER" id="PTHR33577:SF7">
    <property type="entry name" value="HEME HALOPEROXIDASE FAMILY PROFILE DOMAIN-CONTAINING PROTEIN"/>
    <property type="match status" value="1"/>
</dbReference>
<feature type="domain" description="Heme haloperoxidase family profile" evidence="9">
    <location>
        <begin position="22"/>
        <end position="230"/>
    </location>
</feature>
<dbReference type="InterPro" id="IPR036851">
    <property type="entry name" value="Chloroperoxidase-like_sf"/>
</dbReference>
<proteinExistence type="inferred from homology"/>
<comment type="similarity">
    <text evidence="7">Belongs to the chloroperoxidase family.</text>
</comment>
<dbReference type="STRING" id="183478.A0A364N383"/>
<dbReference type="EMBL" id="QGDH01000066">
    <property type="protein sequence ID" value="RAR10297.1"/>
    <property type="molecule type" value="Genomic_DNA"/>
</dbReference>
<dbReference type="EC" id="1.11.1.7" evidence="10"/>
<keyword evidence="3" id="KW-0349">Heme</keyword>
<keyword evidence="8" id="KW-0732">Signal</keyword>
<comment type="caution">
    <text evidence="10">The sequence shown here is derived from an EMBL/GenBank/DDBJ whole genome shotgun (WGS) entry which is preliminary data.</text>
</comment>
<dbReference type="AlphaFoldDB" id="A0A364N383"/>
<dbReference type="GO" id="GO:0046872">
    <property type="term" value="F:metal ion binding"/>
    <property type="evidence" value="ECO:0007669"/>
    <property type="project" value="UniProtKB-KW"/>
</dbReference>
<feature type="chain" id="PRO_5016817006" evidence="8">
    <location>
        <begin position="20"/>
        <end position="261"/>
    </location>
</feature>
<dbReference type="PANTHER" id="PTHR33577">
    <property type="entry name" value="STERIGMATOCYSTIN BIOSYNTHESIS PEROXIDASE STCC-RELATED"/>
    <property type="match status" value="1"/>
</dbReference>
<evidence type="ECO:0000256" key="1">
    <source>
        <dbReference type="ARBA" id="ARBA00001970"/>
    </source>
</evidence>
<evidence type="ECO:0000256" key="6">
    <source>
        <dbReference type="ARBA" id="ARBA00023004"/>
    </source>
</evidence>
<gene>
    <name evidence="10" type="ORF">DDE83_005068</name>
</gene>
<evidence type="ECO:0000256" key="8">
    <source>
        <dbReference type="SAM" id="SignalP"/>
    </source>
</evidence>
<protein>
    <submittedName>
        <fullName evidence="10">Peroxidase-like protein</fullName>
        <ecNumber evidence="10">1.11.1.7</ecNumber>
    </submittedName>
</protein>
<dbReference type="OrthoDB" id="407298at2759"/>